<dbReference type="RefSeq" id="XP_005717976.1">
    <property type="nucleotide sequence ID" value="XM_005717919.1"/>
</dbReference>
<keyword evidence="2" id="KW-1185">Reference proteome</keyword>
<gene>
    <name evidence="1" type="ORF">CHC_T00006293001</name>
</gene>
<dbReference type="GeneID" id="17325692"/>
<organism evidence="1 2">
    <name type="scientific">Chondrus crispus</name>
    <name type="common">Carrageen Irish moss</name>
    <name type="synonym">Polymorpha crispa</name>
    <dbReference type="NCBI Taxonomy" id="2769"/>
    <lineage>
        <taxon>Eukaryota</taxon>
        <taxon>Rhodophyta</taxon>
        <taxon>Florideophyceae</taxon>
        <taxon>Rhodymeniophycidae</taxon>
        <taxon>Gigartinales</taxon>
        <taxon>Gigartinaceae</taxon>
        <taxon>Chondrus</taxon>
    </lineage>
</organism>
<evidence type="ECO:0000313" key="2">
    <source>
        <dbReference type="Proteomes" id="UP000012073"/>
    </source>
</evidence>
<proteinExistence type="predicted"/>
<name>R7QHW3_CHOCR</name>
<dbReference type="Proteomes" id="UP000012073">
    <property type="component" value="Unassembled WGS sequence"/>
</dbReference>
<reference evidence="2" key="1">
    <citation type="journal article" date="2013" name="Proc. Natl. Acad. Sci. U.S.A.">
        <title>Genome structure and metabolic features in the red seaweed Chondrus crispus shed light on evolution of the Archaeplastida.</title>
        <authorList>
            <person name="Collen J."/>
            <person name="Porcel B."/>
            <person name="Carre W."/>
            <person name="Ball S.G."/>
            <person name="Chaparro C."/>
            <person name="Tonon T."/>
            <person name="Barbeyron T."/>
            <person name="Michel G."/>
            <person name="Noel B."/>
            <person name="Valentin K."/>
            <person name="Elias M."/>
            <person name="Artiguenave F."/>
            <person name="Arun A."/>
            <person name="Aury J.M."/>
            <person name="Barbosa-Neto J.F."/>
            <person name="Bothwell J.H."/>
            <person name="Bouget F.Y."/>
            <person name="Brillet L."/>
            <person name="Cabello-Hurtado F."/>
            <person name="Capella-Gutierrez S."/>
            <person name="Charrier B."/>
            <person name="Cladiere L."/>
            <person name="Cock J.M."/>
            <person name="Coelho S.M."/>
            <person name="Colleoni C."/>
            <person name="Czjzek M."/>
            <person name="Da Silva C."/>
            <person name="Delage L."/>
            <person name="Denoeud F."/>
            <person name="Deschamps P."/>
            <person name="Dittami S.M."/>
            <person name="Gabaldon T."/>
            <person name="Gachon C.M."/>
            <person name="Groisillier A."/>
            <person name="Herve C."/>
            <person name="Jabbari K."/>
            <person name="Katinka M."/>
            <person name="Kloareg B."/>
            <person name="Kowalczyk N."/>
            <person name="Labadie K."/>
            <person name="Leblanc C."/>
            <person name="Lopez P.J."/>
            <person name="McLachlan D.H."/>
            <person name="Meslet-Cladiere L."/>
            <person name="Moustafa A."/>
            <person name="Nehr Z."/>
            <person name="Nyvall Collen P."/>
            <person name="Panaud O."/>
            <person name="Partensky F."/>
            <person name="Poulain J."/>
            <person name="Rensing S.A."/>
            <person name="Rousvoal S."/>
            <person name="Samson G."/>
            <person name="Symeonidi A."/>
            <person name="Weissenbach J."/>
            <person name="Zambounis A."/>
            <person name="Wincker P."/>
            <person name="Boyen C."/>
        </authorList>
    </citation>
    <scope>NUCLEOTIDE SEQUENCE [LARGE SCALE GENOMIC DNA]</scope>
    <source>
        <strain evidence="2">cv. Stackhouse</strain>
    </source>
</reference>
<accession>R7QHW3</accession>
<dbReference type="Gramene" id="CDF38107">
    <property type="protein sequence ID" value="CDF38107"/>
    <property type="gene ID" value="CHC_T00006293001"/>
</dbReference>
<dbReference type="EMBL" id="HG001898">
    <property type="protein sequence ID" value="CDF38107.1"/>
    <property type="molecule type" value="Genomic_DNA"/>
</dbReference>
<evidence type="ECO:0000313" key="1">
    <source>
        <dbReference type="EMBL" id="CDF38107.1"/>
    </source>
</evidence>
<dbReference type="KEGG" id="ccp:CHC_T00006293001"/>
<dbReference type="AlphaFoldDB" id="R7QHW3"/>
<sequence>MKLYRHNQKGYWEKVSRWTILKYENDGKEGDNIVDDV</sequence>
<protein>
    <submittedName>
        <fullName evidence="1">Uncharacterized protein</fullName>
    </submittedName>
</protein>